<sequence length="77" mass="8468">MSTICTLQCLNDIGSHRMCMSPSSFIHCPSSKTVVFAGKHDQYVQPCNFTRIMLSIGGIHHLHCQPLGTLISHSRGV</sequence>
<dbReference type="EMBL" id="GBRH01185193">
    <property type="protein sequence ID" value="JAE12703.1"/>
    <property type="molecule type" value="Transcribed_RNA"/>
</dbReference>
<accession>A0A0A9FWG0</accession>
<protein>
    <submittedName>
        <fullName evidence="1">Uncharacterized protein</fullName>
    </submittedName>
</protein>
<proteinExistence type="predicted"/>
<name>A0A0A9FWG0_ARUDO</name>
<reference evidence="1" key="1">
    <citation type="submission" date="2014-09" db="EMBL/GenBank/DDBJ databases">
        <authorList>
            <person name="Magalhaes I.L.F."/>
            <person name="Oliveira U."/>
            <person name="Santos F.R."/>
            <person name="Vidigal T.H.D.A."/>
            <person name="Brescovit A.D."/>
            <person name="Santos A.J."/>
        </authorList>
    </citation>
    <scope>NUCLEOTIDE SEQUENCE</scope>
    <source>
        <tissue evidence="1">Shoot tissue taken approximately 20 cm above the soil surface</tissue>
    </source>
</reference>
<dbReference type="AlphaFoldDB" id="A0A0A9FWG0"/>
<reference evidence="1" key="2">
    <citation type="journal article" date="2015" name="Data Brief">
        <title>Shoot transcriptome of the giant reed, Arundo donax.</title>
        <authorList>
            <person name="Barrero R.A."/>
            <person name="Guerrero F.D."/>
            <person name="Moolhuijzen P."/>
            <person name="Goolsby J.A."/>
            <person name="Tidwell J."/>
            <person name="Bellgard S.E."/>
            <person name="Bellgard M.I."/>
        </authorList>
    </citation>
    <scope>NUCLEOTIDE SEQUENCE</scope>
    <source>
        <tissue evidence="1">Shoot tissue taken approximately 20 cm above the soil surface</tissue>
    </source>
</reference>
<evidence type="ECO:0000313" key="1">
    <source>
        <dbReference type="EMBL" id="JAE12703.1"/>
    </source>
</evidence>
<organism evidence="1">
    <name type="scientific">Arundo donax</name>
    <name type="common">Giant reed</name>
    <name type="synonym">Donax arundinaceus</name>
    <dbReference type="NCBI Taxonomy" id="35708"/>
    <lineage>
        <taxon>Eukaryota</taxon>
        <taxon>Viridiplantae</taxon>
        <taxon>Streptophyta</taxon>
        <taxon>Embryophyta</taxon>
        <taxon>Tracheophyta</taxon>
        <taxon>Spermatophyta</taxon>
        <taxon>Magnoliopsida</taxon>
        <taxon>Liliopsida</taxon>
        <taxon>Poales</taxon>
        <taxon>Poaceae</taxon>
        <taxon>PACMAD clade</taxon>
        <taxon>Arundinoideae</taxon>
        <taxon>Arundineae</taxon>
        <taxon>Arundo</taxon>
    </lineage>
</organism>